<dbReference type="Proteomes" id="UP000236546">
    <property type="component" value="Unassembled WGS sequence"/>
</dbReference>
<organism evidence="2 3">
    <name type="scientific">Trichoderma gamsii</name>
    <dbReference type="NCBI Taxonomy" id="398673"/>
    <lineage>
        <taxon>Eukaryota</taxon>
        <taxon>Fungi</taxon>
        <taxon>Dikarya</taxon>
        <taxon>Ascomycota</taxon>
        <taxon>Pezizomycotina</taxon>
        <taxon>Sordariomycetes</taxon>
        <taxon>Hypocreomycetidae</taxon>
        <taxon>Hypocreales</taxon>
        <taxon>Hypocreaceae</taxon>
        <taxon>Trichoderma</taxon>
    </lineage>
</organism>
<proteinExistence type="predicted"/>
<evidence type="ECO:0000313" key="3">
    <source>
        <dbReference type="Proteomes" id="UP000236546"/>
    </source>
</evidence>
<feature type="compositionally biased region" description="Basic and acidic residues" evidence="1">
    <location>
        <begin position="222"/>
        <end position="233"/>
    </location>
</feature>
<gene>
    <name evidence="2" type="ORF">TGAMA5MH_00707</name>
</gene>
<accession>A0A2K0TR96</accession>
<dbReference type="EMBL" id="MTYH01000010">
    <property type="protein sequence ID" value="PNP48050.1"/>
    <property type="molecule type" value="Genomic_DNA"/>
</dbReference>
<evidence type="ECO:0000256" key="1">
    <source>
        <dbReference type="SAM" id="MobiDB-lite"/>
    </source>
</evidence>
<evidence type="ECO:0000313" key="2">
    <source>
        <dbReference type="EMBL" id="PNP48050.1"/>
    </source>
</evidence>
<sequence length="370" mass="42195">MSVRAIESRIAPRNLTIADIAVPKNEHTFGTFDQNSSSYEDALACLRMYRKQVTQLNYDERREIVHIITEGRFFRTRTAMKSPMGHKIYRYARASEFAAEHLSWPEYIIMRALYEDDLPSPYVSQIKQTFGTAAIEDFSYQFFEYFPEMNDSIAKPMIPTLEANIHPRRISLNSREASADDNIWPAPKRKKLYSKHEIPDTPSTVQKTLMAIPVSRAAKNSGKKDSIRREKATKQRASTPIASNAAAPEVTPYIDLAARDILDRLPSKTSGEGSKRIDKASWDRLQYLLSIIRETTIRNNIRLKALEESQRDLESKLGAMTSAFDTMNTTIETIVTEARADREGYNHVLSSIKDIMMGMADSIKDIKEQL</sequence>
<dbReference type="OrthoDB" id="4899201at2759"/>
<dbReference type="AlphaFoldDB" id="A0A2K0TR96"/>
<name>A0A2K0TR96_9HYPO</name>
<feature type="region of interest" description="Disordered" evidence="1">
    <location>
        <begin position="217"/>
        <end position="242"/>
    </location>
</feature>
<reference evidence="2 3" key="1">
    <citation type="submission" date="2017-02" db="EMBL/GenBank/DDBJ databases">
        <title>Genomes of Trichoderma spp. with biocontrol activity.</title>
        <authorList>
            <person name="Gardiner D."/>
            <person name="Kazan K."/>
            <person name="Vos C."/>
            <person name="Harvey P."/>
        </authorList>
    </citation>
    <scope>NUCLEOTIDE SEQUENCE [LARGE SCALE GENOMIC DNA]</scope>
    <source>
        <strain evidence="2 3">A5MH</strain>
    </source>
</reference>
<protein>
    <submittedName>
        <fullName evidence="2">Uncharacterized protein</fullName>
    </submittedName>
</protein>
<comment type="caution">
    <text evidence="2">The sequence shown here is derived from an EMBL/GenBank/DDBJ whole genome shotgun (WGS) entry which is preliminary data.</text>
</comment>